<evidence type="ECO:0000313" key="3">
    <source>
        <dbReference type="Proteomes" id="UP000029999"/>
    </source>
</evidence>
<dbReference type="STRING" id="392484.LP43_2109"/>
<name>A0A0A0BEA1_9GAMM</name>
<keyword evidence="1" id="KW-0472">Membrane</keyword>
<keyword evidence="1" id="KW-1133">Transmembrane helix</keyword>
<feature type="transmembrane region" description="Helical" evidence="1">
    <location>
        <begin position="69"/>
        <end position="86"/>
    </location>
</feature>
<dbReference type="Proteomes" id="UP000029999">
    <property type="component" value="Unassembled WGS sequence"/>
</dbReference>
<evidence type="ECO:0000256" key="1">
    <source>
        <dbReference type="SAM" id="Phobius"/>
    </source>
</evidence>
<feature type="transmembrane region" description="Helical" evidence="1">
    <location>
        <begin position="38"/>
        <end position="57"/>
    </location>
</feature>
<comment type="caution">
    <text evidence="2">The sequence shown here is derived from an EMBL/GenBank/DDBJ whole genome shotgun (WGS) entry which is preliminary data.</text>
</comment>
<evidence type="ECO:0000313" key="2">
    <source>
        <dbReference type="EMBL" id="KGM06236.1"/>
    </source>
</evidence>
<dbReference type="RefSeq" id="WP_036314965.1">
    <property type="nucleotide sequence ID" value="NZ_JADFAB010000023.1"/>
</dbReference>
<keyword evidence="1" id="KW-0812">Transmembrane</keyword>
<sequence length="102" mass="11237">MSQVNTIGMILYLLLAIFGGFLTGLFSRYAYQAAFNDFGKAIAIVCSIVFYVAPVWALFSLFKNDDLDVFYLLLMASFAAGVLVFNKIGGEQSDDSHYSPPD</sequence>
<feature type="transmembrane region" description="Helical" evidence="1">
    <location>
        <begin position="6"/>
        <end position="26"/>
    </location>
</feature>
<reference evidence="2 3" key="1">
    <citation type="submission" date="2014-09" db="EMBL/GenBank/DDBJ databases">
        <authorList>
            <person name="Grob C."/>
            <person name="Taubert M."/>
            <person name="Howat A.M."/>
            <person name="Burns O.J."/>
            <person name="Dixon J.L."/>
            <person name="Chen Y."/>
            <person name="Murrell J.C."/>
        </authorList>
    </citation>
    <scope>NUCLEOTIDE SEQUENCE [LARGE SCALE GENOMIC DNA]</scope>
    <source>
        <strain evidence="2">L4</strain>
    </source>
</reference>
<dbReference type="AlphaFoldDB" id="A0A0A0BEA1"/>
<protein>
    <submittedName>
        <fullName evidence="2">Uncharacterized protein</fullName>
    </submittedName>
</protein>
<accession>A0A0A0BEA1</accession>
<gene>
    <name evidence="2" type="ORF">LP43_2109</name>
</gene>
<organism evidence="2 3">
    <name type="scientific">Methylophaga thiooxydans</name>
    <dbReference type="NCBI Taxonomy" id="392484"/>
    <lineage>
        <taxon>Bacteria</taxon>
        <taxon>Pseudomonadati</taxon>
        <taxon>Pseudomonadota</taxon>
        <taxon>Gammaproteobacteria</taxon>
        <taxon>Thiotrichales</taxon>
        <taxon>Piscirickettsiaceae</taxon>
        <taxon>Methylophaga</taxon>
    </lineage>
</organism>
<proteinExistence type="predicted"/>
<dbReference type="EMBL" id="JRQD01000005">
    <property type="protein sequence ID" value="KGM06236.1"/>
    <property type="molecule type" value="Genomic_DNA"/>
</dbReference>